<dbReference type="AlphaFoldDB" id="K2NLC1"/>
<organism evidence="3 4">
    <name type="scientific">Trypanosoma cruzi marinkellei</name>
    <dbReference type="NCBI Taxonomy" id="85056"/>
    <lineage>
        <taxon>Eukaryota</taxon>
        <taxon>Discoba</taxon>
        <taxon>Euglenozoa</taxon>
        <taxon>Kinetoplastea</taxon>
        <taxon>Metakinetoplastina</taxon>
        <taxon>Trypanosomatida</taxon>
        <taxon>Trypanosomatidae</taxon>
        <taxon>Trypanosoma</taxon>
        <taxon>Schizotrypanum</taxon>
    </lineage>
</organism>
<sequence>MMMMMTGRVLLVLALCVLWCGIAGGGGCSETAPAEEAPVSVTLQEKNVQPENTTVVGVDQNGKTETSQEATESSVQDIQTAGAKAADPSPEPKSGEKASETANTTTEDSKDKTKEEEEEVNQDEEEGDDENEENEEEDEDDEEGEKEEKDEKDDNSTTKEMSTGVQEQQSLSSGAEGTSNKTKLKSTQTTDSEDGSTAASHTTSPLLLLLLVAAAVVAA</sequence>
<accession>K2NLC1</accession>
<feature type="chain" id="PRO_5003862239" evidence="2">
    <location>
        <begin position="26"/>
        <end position="219"/>
    </location>
</feature>
<gene>
    <name evidence="3" type="ORF">MOQ_006520</name>
</gene>
<keyword evidence="4" id="KW-1185">Reference proteome</keyword>
<dbReference type="EMBL" id="AHKC01012785">
    <property type="protein sequence ID" value="EKF29682.1"/>
    <property type="molecule type" value="Genomic_DNA"/>
</dbReference>
<feature type="signal peptide" evidence="2">
    <location>
        <begin position="1"/>
        <end position="25"/>
    </location>
</feature>
<proteinExistence type="predicted"/>
<protein>
    <submittedName>
        <fullName evidence="3">Mucin-associated surface protein (MASP), putative</fullName>
    </submittedName>
</protein>
<feature type="compositionally biased region" description="Acidic residues" evidence="1">
    <location>
        <begin position="116"/>
        <end position="145"/>
    </location>
</feature>
<evidence type="ECO:0000256" key="1">
    <source>
        <dbReference type="SAM" id="MobiDB-lite"/>
    </source>
</evidence>
<evidence type="ECO:0000313" key="4">
    <source>
        <dbReference type="Proteomes" id="UP000007350"/>
    </source>
</evidence>
<reference evidence="3 4" key="1">
    <citation type="journal article" date="2012" name="BMC Genomics">
        <title>Comparative genomic analysis of human infective Trypanosoma cruzi lineages with the bat-restricted subspecies T. cruzi marinkellei.</title>
        <authorList>
            <person name="Franzen O."/>
            <person name="Talavera-Lopez C."/>
            <person name="Ochaya S."/>
            <person name="Butler C.E."/>
            <person name="Messenger L.A."/>
            <person name="Lewis M.D."/>
            <person name="Llewellyn M.S."/>
            <person name="Marinkelle C.J."/>
            <person name="Tyler K.M."/>
            <person name="Miles M.A."/>
            <person name="Andersson B."/>
        </authorList>
    </citation>
    <scope>NUCLEOTIDE SEQUENCE [LARGE SCALE GENOMIC DNA]</scope>
    <source>
        <strain evidence="3 4">B7</strain>
    </source>
</reference>
<feature type="region of interest" description="Disordered" evidence="1">
    <location>
        <begin position="46"/>
        <end position="205"/>
    </location>
</feature>
<feature type="compositionally biased region" description="Basic and acidic residues" evidence="1">
    <location>
        <begin position="146"/>
        <end position="157"/>
    </location>
</feature>
<name>K2NLC1_TRYCR</name>
<evidence type="ECO:0000256" key="2">
    <source>
        <dbReference type="SAM" id="SignalP"/>
    </source>
</evidence>
<feature type="compositionally biased region" description="Polar residues" evidence="1">
    <location>
        <begin position="46"/>
        <end position="79"/>
    </location>
</feature>
<comment type="caution">
    <text evidence="3">The sequence shown here is derived from an EMBL/GenBank/DDBJ whole genome shotgun (WGS) entry which is preliminary data.</text>
</comment>
<dbReference type="Proteomes" id="UP000007350">
    <property type="component" value="Unassembled WGS sequence"/>
</dbReference>
<feature type="compositionally biased region" description="Polar residues" evidence="1">
    <location>
        <begin position="161"/>
        <end position="205"/>
    </location>
</feature>
<evidence type="ECO:0000313" key="3">
    <source>
        <dbReference type="EMBL" id="EKF29682.1"/>
    </source>
</evidence>
<keyword evidence="2" id="KW-0732">Signal</keyword>